<evidence type="ECO:0000313" key="2">
    <source>
        <dbReference type="Proteomes" id="UP001595629"/>
    </source>
</evidence>
<gene>
    <name evidence="1" type="ORF">ACFORG_22215</name>
</gene>
<keyword evidence="2" id="KW-1185">Reference proteome</keyword>
<sequence>MAASAKAAGKPLRTKVLVPGATKSEFVEGGGRDAAVKPDDLFGDQSGIIAVDLLANYACELYESDNVIGSVNAENKIELREPVFPLFLVILELLCRERWPWGSCGRASTEAVNLSARFEVGTARLFNHLMCI</sequence>
<dbReference type="RefSeq" id="WP_386737781.1">
    <property type="nucleotide sequence ID" value="NZ_JBHRXI010000049.1"/>
</dbReference>
<dbReference type="Proteomes" id="UP001595629">
    <property type="component" value="Unassembled WGS sequence"/>
</dbReference>
<dbReference type="EMBL" id="JBHRXI010000049">
    <property type="protein sequence ID" value="MFC3616468.1"/>
    <property type="molecule type" value="Genomic_DNA"/>
</dbReference>
<name>A0ABV7TPS3_9RHOB</name>
<organism evidence="1 2">
    <name type="scientific">Lutimaribacter marinistellae</name>
    <dbReference type="NCBI Taxonomy" id="1820329"/>
    <lineage>
        <taxon>Bacteria</taxon>
        <taxon>Pseudomonadati</taxon>
        <taxon>Pseudomonadota</taxon>
        <taxon>Alphaproteobacteria</taxon>
        <taxon>Rhodobacterales</taxon>
        <taxon>Roseobacteraceae</taxon>
        <taxon>Lutimaribacter</taxon>
    </lineage>
</organism>
<reference evidence="2" key="1">
    <citation type="journal article" date="2019" name="Int. J. Syst. Evol. Microbiol.">
        <title>The Global Catalogue of Microorganisms (GCM) 10K type strain sequencing project: providing services to taxonomists for standard genome sequencing and annotation.</title>
        <authorList>
            <consortium name="The Broad Institute Genomics Platform"/>
            <consortium name="The Broad Institute Genome Sequencing Center for Infectious Disease"/>
            <person name="Wu L."/>
            <person name="Ma J."/>
        </authorList>
    </citation>
    <scope>NUCLEOTIDE SEQUENCE [LARGE SCALE GENOMIC DNA]</scope>
    <source>
        <strain evidence="2">KCTC 42911</strain>
    </source>
</reference>
<comment type="caution">
    <text evidence="1">The sequence shown here is derived from an EMBL/GenBank/DDBJ whole genome shotgun (WGS) entry which is preliminary data.</text>
</comment>
<protein>
    <submittedName>
        <fullName evidence="1">Uncharacterized protein</fullName>
    </submittedName>
</protein>
<evidence type="ECO:0000313" key="1">
    <source>
        <dbReference type="EMBL" id="MFC3616468.1"/>
    </source>
</evidence>
<proteinExistence type="predicted"/>
<accession>A0ABV7TPS3</accession>